<dbReference type="EMBL" id="VFPH01000002">
    <property type="protein sequence ID" value="TQM38921.1"/>
    <property type="molecule type" value="Genomic_DNA"/>
</dbReference>
<dbReference type="InterPro" id="IPR013974">
    <property type="entry name" value="SAF"/>
</dbReference>
<proteinExistence type="predicted"/>
<accession>A0A543FYL0</accession>
<evidence type="ECO:0000313" key="3">
    <source>
        <dbReference type="Proteomes" id="UP000319818"/>
    </source>
</evidence>
<comment type="caution">
    <text evidence="2">The sequence shown here is derived from an EMBL/GenBank/DDBJ whole genome shotgun (WGS) entry which is preliminary data.</text>
</comment>
<dbReference type="CDD" id="cd11614">
    <property type="entry name" value="SAF_CpaB_FlgA_like"/>
    <property type="match status" value="1"/>
</dbReference>
<keyword evidence="3" id="KW-1185">Reference proteome</keyword>
<dbReference type="Proteomes" id="UP000319818">
    <property type="component" value="Unassembled WGS sequence"/>
</dbReference>
<dbReference type="RefSeq" id="WP_246122519.1">
    <property type="nucleotide sequence ID" value="NZ_VFPH01000002.1"/>
</dbReference>
<organism evidence="2 3">
    <name type="scientific">Pseudonocardia cypriaca</name>
    <dbReference type="NCBI Taxonomy" id="882449"/>
    <lineage>
        <taxon>Bacteria</taxon>
        <taxon>Bacillati</taxon>
        <taxon>Actinomycetota</taxon>
        <taxon>Actinomycetes</taxon>
        <taxon>Pseudonocardiales</taxon>
        <taxon>Pseudonocardiaceae</taxon>
        <taxon>Pseudonocardia</taxon>
    </lineage>
</organism>
<gene>
    <name evidence="2" type="ORF">FB388_6170</name>
</gene>
<name>A0A543FYL0_9PSEU</name>
<dbReference type="Pfam" id="PF08666">
    <property type="entry name" value="SAF"/>
    <property type="match status" value="1"/>
</dbReference>
<sequence>MTDSRLAPRPLSRLGALVVGPGWRRVALLRRVAAGVLATLALVLALAPGPDADGVPVVVAAVDVIAGSTLGPAHLAVRRWPAELVPGGALPDPAGAEGRVLVGAARAGEPITDTRLAGPTAALGAPAGAAAVPVRLADAGAAALLVPGSTVDVVTVGGESGEPLVLATAAAVLAVLPPDSPSSGRLVLVAMPSEIAARVAAASLTEQVAVTLR</sequence>
<dbReference type="SMART" id="SM00858">
    <property type="entry name" value="SAF"/>
    <property type="match status" value="1"/>
</dbReference>
<protein>
    <submittedName>
        <fullName evidence="2">Flp pilus assembly protein CpaB</fullName>
    </submittedName>
</protein>
<feature type="domain" description="SAF" evidence="1">
    <location>
        <begin position="55"/>
        <end position="117"/>
    </location>
</feature>
<evidence type="ECO:0000259" key="1">
    <source>
        <dbReference type="SMART" id="SM00858"/>
    </source>
</evidence>
<evidence type="ECO:0000313" key="2">
    <source>
        <dbReference type="EMBL" id="TQM38921.1"/>
    </source>
</evidence>
<dbReference type="AlphaFoldDB" id="A0A543FYL0"/>
<reference evidence="2 3" key="1">
    <citation type="submission" date="2019-06" db="EMBL/GenBank/DDBJ databases">
        <title>Sequencing the genomes of 1000 actinobacteria strains.</title>
        <authorList>
            <person name="Klenk H.-P."/>
        </authorList>
    </citation>
    <scope>NUCLEOTIDE SEQUENCE [LARGE SCALE GENOMIC DNA]</scope>
    <source>
        <strain evidence="2 3">DSM 45511</strain>
    </source>
</reference>